<dbReference type="AlphaFoldDB" id="Q137H0"/>
<sequence length="116" mass="12895">MRNGLYSIHIRMLDGVRAWANWIIILRDGKLLGGDPYFWSVGDYTVGDGNWKGDLLTRQHTPYAETPARPVFAGREVSTGFSGTFADDRSEVFGTSLVGSRSVSFRATLHWLADDA</sequence>
<gene>
    <name evidence="1" type="ordered locus">RPD_2539</name>
</gene>
<dbReference type="KEGG" id="rpd:RPD_2539"/>
<protein>
    <recommendedName>
        <fullName evidence="3">T3SS negative regulator,GrlR</fullName>
    </recommendedName>
</protein>
<proteinExistence type="predicted"/>
<dbReference type="eggNOG" id="ENOG5030ZSS">
    <property type="taxonomic scope" value="Bacteria"/>
</dbReference>
<dbReference type="InterPro" id="IPR043019">
    <property type="entry name" value="GrlR_sf"/>
</dbReference>
<dbReference type="BioCyc" id="RPAL316057:RPD_RS12765-MONOMER"/>
<reference evidence="1 2" key="1">
    <citation type="submission" date="2006-03" db="EMBL/GenBank/DDBJ databases">
        <title>Complete sequence of Rhodopseudomonas palustris BisB5.</title>
        <authorList>
            <consortium name="US DOE Joint Genome Institute"/>
            <person name="Copeland A."/>
            <person name="Lucas S."/>
            <person name="Lapidus A."/>
            <person name="Barry K."/>
            <person name="Detter J.C."/>
            <person name="Glavina del Rio T."/>
            <person name="Hammon N."/>
            <person name="Israni S."/>
            <person name="Dalin E."/>
            <person name="Tice H."/>
            <person name="Pitluck S."/>
            <person name="Chain P."/>
            <person name="Malfatti S."/>
            <person name="Shin M."/>
            <person name="Vergez L."/>
            <person name="Schmutz J."/>
            <person name="Larimer F."/>
            <person name="Land M."/>
            <person name="Hauser L."/>
            <person name="Pelletier D.A."/>
            <person name="Kyrpides N."/>
            <person name="Lykidis A."/>
            <person name="Oda Y."/>
            <person name="Harwood C.S."/>
            <person name="Richardson P."/>
        </authorList>
    </citation>
    <scope>NUCLEOTIDE SEQUENCE [LARGE SCALE GENOMIC DNA]</scope>
    <source>
        <strain evidence="1 2">BisB5</strain>
    </source>
</reference>
<name>Q137H0_RHOPS</name>
<dbReference type="HOGENOM" id="CLU_155073_0_0_5"/>
<dbReference type="Proteomes" id="UP000001818">
    <property type="component" value="Chromosome"/>
</dbReference>
<dbReference type="Gene3D" id="2.40.128.380">
    <property type="entry name" value="T3SS negative regulator GrlR"/>
    <property type="match status" value="1"/>
</dbReference>
<evidence type="ECO:0000313" key="2">
    <source>
        <dbReference type="Proteomes" id="UP000001818"/>
    </source>
</evidence>
<evidence type="ECO:0008006" key="3">
    <source>
        <dbReference type="Google" id="ProtNLM"/>
    </source>
</evidence>
<evidence type="ECO:0000313" key="1">
    <source>
        <dbReference type="EMBL" id="ABE39769.1"/>
    </source>
</evidence>
<dbReference type="EMBL" id="CP000283">
    <property type="protein sequence ID" value="ABE39769.1"/>
    <property type="molecule type" value="Genomic_DNA"/>
</dbReference>
<organism evidence="1 2">
    <name type="scientific">Rhodopseudomonas palustris (strain BisB5)</name>
    <dbReference type="NCBI Taxonomy" id="316057"/>
    <lineage>
        <taxon>Bacteria</taxon>
        <taxon>Pseudomonadati</taxon>
        <taxon>Pseudomonadota</taxon>
        <taxon>Alphaproteobacteria</taxon>
        <taxon>Hyphomicrobiales</taxon>
        <taxon>Nitrobacteraceae</taxon>
        <taxon>Rhodopseudomonas</taxon>
    </lineage>
</organism>
<accession>Q137H0</accession>